<feature type="compositionally biased region" description="Low complexity" evidence="1">
    <location>
        <begin position="140"/>
        <end position="150"/>
    </location>
</feature>
<dbReference type="GO" id="GO:0061860">
    <property type="term" value="F:DNA clamp unloader activity"/>
    <property type="evidence" value="ECO:0007669"/>
    <property type="project" value="TreeGrafter"/>
</dbReference>
<evidence type="ECO:0000256" key="1">
    <source>
        <dbReference type="SAM" id="MobiDB-lite"/>
    </source>
</evidence>
<feature type="compositionally biased region" description="Basic and acidic residues" evidence="1">
    <location>
        <begin position="502"/>
        <end position="515"/>
    </location>
</feature>
<feature type="region of interest" description="Disordered" evidence="1">
    <location>
        <begin position="1712"/>
        <end position="1770"/>
    </location>
</feature>
<reference evidence="4" key="1">
    <citation type="submission" date="2025-08" db="UniProtKB">
        <authorList>
            <consortium name="RefSeq"/>
        </authorList>
    </citation>
    <scope>IDENTIFICATION</scope>
    <source>
        <tissue evidence="4">Sperm</tissue>
    </source>
</reference>
<feature type="region of interest" description="Disordered" evidence="1">
    <location>
        <begin position="203"/>
        <end position="228"/>
    </location>
</feature>
<keyword evidence="3" id="KW-1185">Reference proteome</keyword>
<dbReference type="GO" id="GO:0005634">
    <property type="term" value="C:nucleus"/>
    <property type="evidence" value="ECO:0007669"/>
    <property type="project" value="TreeGrafter"/>
</dbReference>
<dbReference type="CTD" id="79915"/>
<feature type="region of interest" description="Disordered" evidence="1">
    <location>
        <begin position="1302"/>
        <end position="1368"/>
    </location>
</feature>
<feature type="compositionally biased region" description="Low complexity" evidence="1">
    <location>
        <begin position="1223"/>
        <end position="1233"/>
    </location>
</feature>
<sequence>MVIQDIMVGALAMESVVEDYGHQRAQQECKKSRSDSDDRVVRPRAITSYFTPLRRQQDDAAEAGVTSVPRPADLLGYFPRVERASSAEGKSGRADGKKVTHAVMKNRDESRRKKDDVEESAKEKRQSEGGRARLSRRKAAALASNGGSSSTNKPVRNSPKMDILLLSDSSSSQDTVLKPIEFGVDSALVEMAESVEVKHCSVDTKAVDSSARRTESVEEDSSGAADRSTLNTSLEVNVTSLSSEQEELMTISYEDFIISCQQSEDGIGNAPDAEAAGLCSLLGEGSGAELSAVAGEAVPDVRTPSPATRGASPRLVTVSVEVHSSPEREALATPRESPAKQKRVANIFNLSKKKKQPSTDLVSRPTASGRSDLSSRQSKALKGNVTASGTQRFPNKLADDPELKCVASPAPTGAAAHDAVMQECRHSNVAVLVDDELLELDANGFPVVPACSKAERREFMAAFTKSRSDTLKSRGTQHKSVTSPRERLQDEQVSPASDDDAESGHPSKCVDEAVRRLTKKRGRRGGGQIPESEEAATLPAKQDEASKPATNTGRSIVMSPTQQEALSGRGAREKGKAKAQRAVSAGGDAVKVDEQEVETDDKSSAVIMGRKPRKRNETLASVHGADVKERQRLPTRTRRSVTWSEAESRDADVNKKPADSAELLAKSPVIRPRRKCAYALPASVEDAASPKMLRKSQGRRLNFDGEAGEVGTGRRDASALSVYRSELLSAYGPFRLKLTRVVSENVEIGSSDEELFTPCSSKLKKKSKKRIDKVGEEEEKKPETRATLRRSCRQKSSPFVVEDEEDGGVGRREARRRVAPRGPGRRSINDVLGKVAIVKPDRRSHHAIAQGNAASIAPFGKKSARVQLSQGDGICVMVERSSECSEESSDGEASRSRREFLKSGLPDRLLRQRAREAATLDAYATAFEAFPTTTHVQQKEPDCELWSLPFPTSTLLRTLAGHAETPAVHAGMLVGRLPALRLGLFTWAKRLAARDLVRHESGTRSPLATAARQALLADVKAAHPKFPARRFLAQMQMRHTTATSTNSDGGTVGATKELAIVVTGGSMQRKRKADGGSGAGAQRPKKCRGDADPQTHADEQEVVVINDDGKGEPPAAAKEGSSLRRRRGRASGTALLQEEGRTDCGKSLREAAQASEDLLGEVCDDLLWTEKYQPRSKDEIIGNSAAVRKLHGWLKEWKSRADREAERASRREKTESQVKMFKGSGSESDFQSESGDDESSSSEDEDSLCHGMLLTGPPGVGKTAAVYACAQELGFKVFEVNCSSQRSGRHILAQLREATQSHQVSKQRAGGQGSVLRAPATASSSAAGDSRPASKQQGASARHASPVKVLRSPRKRPVSPRSSAASTKNKQLPAAFVNFFKIHSGKRSGDSDKEPATKKPSREPKQNKRAEGTPVEVEVQQSAAGSVPAGSQSRKHTAATSLILFEEVDVVFDDDTGFLSAIRTFMATTKRPIVLITSDPTFYLTFDGHYEQIHFKTPSMASVVPYLQVACLAEGLRVSVADVEALLAHTRGDVRRALLSLQLWACSGGAALGEAQPQPPYERDESEGVGCEAVLPQAAQGETHCSESLLGLSELLGSHGSLYTLLTEAESGGSLARQIHALTETQRLGLDFVRCNWELLLPLLVARCPSVPTPLSGAPPAAVTPVPEGNMQSKLGPEYEDDSSPVKAPRLGRSRQRRRGLLFFDSDVYDSEESSRDAASTPQNQNASNVDSEIRNGAAESCGAQRRMQTRQRGPAGTDGGERANSIDGAESGCRVGPVVRLRSDEERRAARAGLHCLDAVSQLANAFSCTDYRLAQRDGEAEGPCGASLLDWWPAQCRSGLLDASRIGGWDTGADMRDGVGSEIRAAVEALALRRCRSEISLALESPDLGPEVRQSLSLQVPEGKEASRFLPESLEVSRASEERRALAQLVAPGCVALSSLCARRAVAIDYLPVLRQLCRTERLREDTHSKRRFHHYLEDKLELSRSTFAALSADFP</sequence>
<feature type="compositionally biased region" description="Basic and acidic residues" evidence="1">
    <location>
        <begin position="646"/>
        <end position="656"/>
    </location>
</feature>
<feature type="compositionally biased region" description="Basic and acidic residues" evidence="1">
    <location>
        <begin position="105"/>
        <end position="131"/>
    </location>
</feature>
<feature type="domain" description="AAA+ ATPase" evidence="2">
    <location>
        <begin position="1248"/>
        <end position="1487"/>
    </location>
</feature>
<dbReference type="InterPro" id="IPR003593">
    <property type="entry name" value="AAA+_ATPase"/>
</dbReference>
<feature type="compositionally biased region" description="Polar residues" evidence="1">
    <location>
        <begin position="1717"/>
        <end position="1731"/>
    </location>
</feature>
<organism evidence="3 4">
    <name type="scientific">Petromyzon marinus</name>
    <name type="common">Sea lamprey</name>
    <dbReference type="NCBI Taxonomy" id="7757"/>
    <lineage>
        <taxon>Eukaryota</taxon>
        <taxon>Metazoa</taxon>
        <taxon>Chordata</taxon>
        <taxon>Craniata</taxon>
        <taxon>Vertebrata</taxon>
        <taxon>Cyclostomata</taxon>
        <taxon>Hyperoartia</taxon>
        <taxon>Petromyzontiformes</taxon>
        <taxon>Petromyzontidae</taxon>
        <taxon>Petromyzon</taxon>
    </lineage>
</organism>
<feature type="compositionally biased region" description="Basic and acidic residues" evidence="1">
    <location>
        <begin position="1087"/>
        <end position="1099"/>
    </location>
</feature>
<feature type="compositionally biased region" description="Acidic residues" evidence="1">
    <location>
        <begin position="1234"/>
        <end position="1246"/>
    </location>
</feature>
<dbReference type="GO" id="GO:0016887">
    <property type="term" value="F:ATP hydrolysis activity"/>
    <property type="evidence" value="ECO:0007669"/>
    <property type="project" value="InterPro"/>
</dbReference>
<name>A0AAJ7TSC5_PETMA</name>
<evidence type="ECO:0000313" key="4">
    <source>
        <dbReference type="RefSeq" id="XP_032823243.1"/>
    </source>
</evidence>
<feature type="region of interest" description="Disordered" evidence="1">
    <location>
        <begin position="466"/>
        <end position="656"/>
    </location>
</feature>
<dbReference type="InterPro" id="IPR027417">
    <property type="entry name" value="P-loop_NTPase"/>
</dbReference>
<feature type="region of interest" description="Disordered" evidence="1">
    <location>
        <begin position="1201"/>
        <end position="1253"/>
    </location>
</feature>
<feature type="compositionally biased region" description="Basic and acidic residues" evidence="1">
    <location>
        <begin position="1201"/>
        <end position="1216"/>
    </location>
</feature>
<evidence type="ECO:0000313" key="3">
    <source>
        <dbReference type="Proteomes" id="UP001318040"/>
    </source>
</evidence>
<feature type="compositionally biased region" description="Polar residues" evidence="1">
    <location>
        <begin position="1419"/>
        <end position="1432"/>
    </location>
</feature>
<dbReference type="RefSeq" id="XP_032823243.1">
    <property type="nucleotide sequence ID" value="XM_032967352.1"/>
</dbReference>
<feature type="region of interest" description="Disordered" evidence="1">
    <location>
        <begin position="1383"/>
        <end position="1432"/>
    </location>
</feature>
<feature type="compositionally biased region" description="Basic and acidic residues" evidence="1">
    <location>
        <begin position="1387"/>
        <end position="1411"/>
    </location>
</feature>
<accession>A0AAJ7TSC5</accession>
<feature type="region of interest" description="Disordered" evidence="1">
    <location>
        <begin position="1654"/>
        <end position="1692"/>
    </location>
</feature>
<dbReference type="SUPFAM" id="SSF52540">
    <property type="entry name" value="P-loop containing nucleoside triphosphate hydrolases"/>
    <property type="match status" value="1"/>
</dbReference>
<feature type="region of interest" description="Disordered" evidence="1">
    <location>
        <begin position="690"/>
        <end position="716"/>
    </location>
</feature>
<proteinExistence type="predicted"/>
<feature type="compositionally biased region" description="Polar residues" evidence="1">
    <location>
        <begin position="1321"/>
        <end position="1339"/>
    </location>
</feature>
<feature type="compositionally biased region" description="Basic and acidic residues" evidence="1">
    <location>
        <begin position="83"/>
        <end position="98"/>
    </location>
</feature>
<gene>
    <name evidence="4" type="primary">ATAD5</name>
</gene>
<dbReference type="PANTHER" id="PTHR23389">
    <property type="entry name" value="CHROMOSOME TRANSMISSION FIDELITY FACTOR 18"/>
    <property type="match status" value="1"/>
</dbReference>
<feature type="compositionally biased region" description="Basic and acidic residues" evidence="1">
    <location>
        <begin position="203"/>
        <end position="216"/>
    </location>
</feature>
<dbReference type="Pfam" id="PF00004">
    <property type="entry name" value="AAA"/>
    <property type="match status" value="1"/>
</dbReference>
<feature type="region of interest" description="Disordered" evidence="1">
    <location>
        <begin position="766"/>
        <end position="826"/>
    </location>
</feature>
<feature type="compositionally biased region" description="Polar residues" evidence="1">
    <location>
        <begin position="548"/>
        <end position="565"/>
    </location>
</feature>
<feature type="compositionally biased region" description="Polar residues" evidence="1">
    <location>
        <begin position="358"/>
        <end position="378"/>
    </location>
</feature>
<feature type="region of interest" description="Disordered" evidence="1">
    <location>
        <begin position="1064"/>
        <end position="1133"/>
    </location>
</feature>
<dbReference type="CDD" id="cd00009">
    <property type="entry name" value="AAA"/>
    <property type="match status" value="1"/>
</dbReference>
<dbReference type="PANTHER" id="PTHR23389:SF21">
    <property type="entry name" value="ATPASE FAMILY AAA DOMAIN-CONTAINING PROTEIN 5"/>
    <property type="match status" value="1"/>
</dbReference>
<evidence type="ECO:0000259" key="2">
    <source>
        <dbReference type="SMART" id="SM00382"/>
    </source>
</evidence>
<dbReference type="GO" id="GO:0003677">
    <property type="term" value="F:DNA binding"/>
    <property type="evidence" value="ECO:0007669"/>
    <property type="project" value="TreeGrafter"/>
</dbReference>
<feature type="region of interest" description="Disordered" evidence="1">
    <location>
        <begin position="83"/>
        <end position="158"/>
    </location>
</feature>
<dbReference type="Proteomes" id="UP001318040">
    <property type="component" value="Chromosome 37"/>
</dbReference>
<feature type="compositionally biased region" description="Basic and acidic residues" evidence="1">
    <location>
        <begin position="772"/>
        <end position="786"/>
    </location>
</feature>
<dbReference type="Gene3D" id="3.40.50.300">
    <property type="entry name" value="P-loop containing nucleotide triphosphate hydrolases"/>
    <property type="match status" value="2"/>
</dbReference>
<protein>
    <submittedName>
        <fullName evidence="4">ATPase family AAA domain-containing protein 5 isoform X1</fullName>
    </submittedName>
</protein>
<dbReference type="InterPro" id="IPR003959">
    <property type="entry name" value="ATPase_AAA_core"/>
</dbReference>
<dbReference type="KEGG" id="pmrn:116949723"/>
<dbReference type="GO" id="GO:0005524">
    <property type="term" value="F:ATP binding"/>
    <property type="evidence" value="ECO:0007669"/>
    <property type="project" value="InterPro"/>
</dbReference>
<feature type="region of interest" description="Disordered" evidence="1">
    <location>
        <begin position="348"/>
        <end position="396"/>
    </location>
</feature>
<dbReference type="SMART" id="SM00382">
    <property type="entry name" value="AAA"/>
    <property type="match status" value="1"/>
</dbReference>